<reference evidence="1" key="1">
    <citation type="submission" date="2020-08" db="EMBL/GenBank/DDBJ databases">
        <title>Multicomponent nature underlies the extraordinary mechanical properties of spider dragline silk.</title>
        <authorList>
            <person name="Kono N."/>
            <person name="Nakamura H."/>
            <person name="Mori M."/>
            <person name="Yoshida Y."/>
            <person name="Ohtoshi R."/>
            <person name="Malay A.D."/>
            <person name="Moran D.A.P."/>
            <person name="Tomita M."/>
            <person name="Numata K."/>
            <person name="Arakawa K."/>
        </authorList>
    </citation>
    <scope>NUCLEOTIDE SEQUENCE</scope>
</reference>
<protein>
    <submittedName>
        <fullName evidence="1">Uncharacterized protein</fullName>
    </submittedName>
</protein>
<name>A0A8X6MRJ4_NEPPI</name>
<evidence type="ECO:0000313" key="1">
    <source>
        <dbReference type="EMBL" id="GFS73945.1"/>
    </source>
</evidence>
<keyword evidence="2" id="KW-1185">Reference proteome</keyword>
<comment type="caution">
    <text evidence="1">The sequence shown here is derived from an EMBL/GenBank/DDBJ whole genome shotgun (WGS) entry which is preliminary data.</text>
</comment>
<accession>A0A8X6MRJ4</accession>
<dbReference type="AlphaFoldDB" id="A0A8X6MRJ4"/>
<dbReference type="EMBL" id="BMAW01096260">
    <property type="protein sequence ID" value="GFS73945.1"/>
    <property type="molecule type" value="Genomic_DNA"/>
</dbReference>
<organism evidence="1 2">
    <name type="scientific">Nephila pilipes</name>
    <name type="common">Giant wood spider</name>
    <name type="synonym">Nephila maculata</name>
    <dbReference type="NCBI Taxonomy" id="299642"/>
    <lineage>
        <taxon>Eukaryota</taxon>
        <taxon>Metazoa</taxon>
        <taxon>Ecdysozoa</taxon>
        <taxon>Arthropoda</taxon>
        <taxon>Chelicerata</taxon>
        <taxon>Arachnida</taxon>
        <taxon>Araneae</taxon>
        <taxon>Araneomorphae</taxon>
        <taxon>Entelegynae</taxon>
        <taxon>Araneoidea</taxon>
        <taxon>Nephilidae</taxon>
        <taxon>Nephila</taxon>
    </lineage>
</organism>
<dbReference type="Proteomes" id="UP000887013">
    <property type="component" value="Unassembled WGS sequence"/>
</dbReference>
<proteinExistence type="predicted"/>
<evidence type="ECO:0000313" key="2">
    <source>
        <dbReference type="Proteomes" id="UP000887013"/>
    </source>
</evidence>
<sequence>MSTHYRDNTLELSVLGNSRSANIRRCYTCTLSVDRYLLTTDLMDGSIKPKISIPIAESLLVSDSAERRLMETCRGFSVYTMDLTLLHMRRVMGNVAMDLKKVSSDQDDTCSFGESHLQMLLSHGIQR</sequence>
<gene>
    <name evidence="1" type="ORF">NPIL_167351</name>
</gene>